<keyword evidence="1" id="KW-0449">Lipoprotein</keyword>
<organism evidence="1 2">
    <name type="scientific">Celeribacter halophilus</name>
    <dbReference type="NCBI Taxonomy" id="576117"/>
    <lineage>
        <taxon>Bacteria</taxon>
        <taxon>Pseudomonadati</taxon>
        <taxon>Pseudomonadota</taxon>
        <taxon>Alphaproteobacteria</taxon>
        <taxon>Rhodobacterales</taxon>
        <taxon>Roseobacteraceae</taxon>
        <taxon>Celeribacter</taxon>
    </lineage>
</organism>
<comment type="caution">
    <text evidence="1">The sequence shown here is derived from an EMBL/GenBank/DDBJ whole genome shotgun (WGS) entry which is preliminary data.</text>
</comment>
<accession>A0AAW7XYS6</accession>
<dbReference type="Proteomes" id="UP001169823">
    <property type="component" value="Unassembled WGS sequence"/>
</dbReference>
<dbReference type="Pfam" id="PF11102">
    <property type="entry name" value="YjbF"/>
    <property type="match status" value="1"/>
</dbReference>
<dbReference type="InterPro" id="IPR021308">
    <property type="entry name" value="GfcB"/>
</dbReference>
<protein>
    <submittedName>
        <fullName evidence="1">YjbF family lipoprotein</fullName>
    </submittedName>
</protein>
<dbReference type="EMBL" id="JAUOPJ010000013">
    <property type="protein sequence ID" value="MDO6458403.1"/>
    <property type="molecule type" value="Genomic_DNA"/>
</dbReference>
<gene>
    <name evidence="1" type="ORF">Q4494_15035</name>
</gene>
<proteinExistence type="predicted"/>
<evidence type="ECO:0000313" key="2">
    <source>
        <dbReference type="Proteomes" id="UP001169823"/>
    </source>
</evidence>
<dbReference type="AlphaFoldDB" id="A0AAW7XYS6"/>
<reference evidence="1" key="1">
    <citation type="submission" date="2023-07" db="EMBL/GenBank/DDBJ databases">
        <title>Genome content predicts the carbon catabolic preferences of heterotrophic bacteria.</title>
        <authorList>
            <person name="Gralka M."/>
        </authorList>
    </citation>
    <scope>NUCLEOTIDE SEQUENCE</scope>
    <source>
        <strain evidence="1">I2M02</strain>
    </source>
</reference>
<dbReference type="RefSeq" id="WP_216043804.1">
    <property type="nucleotide sequence ID" value="NZ_JAHKPE010000018.1"/>
</dbReference>
<sequence>MIIHMMNRTGLSLLLGLTLCACGTQEKSSLALTVSQYASRILGGGASQDAMTMGQLRAILTPEVVDQFGGSVLLVETVDKGTAAGFLPVAINGSATTWMTQDGQTSVSTRNGALIATRGFGFDLLSAETPPSFKWGETPSSRDRKFRHLDGENQVVATRYTCDYSRDSTKIKEHCHSAKHDFVNAYEVTKTGKVLHSRQWISPQIGYVVLETVN</sequence>
<evidence type="ECO:0000313" key="1">
    <source>
        <dbReference type="EMBL" id="MDO6458403.1"/>
    </source>
</evidence>
<name>A0AAW7XYS6_9RHOB</name>